<dbReference type="PROSITE" id="PS50103">
    <property type="entry name" value="ZF_C3H1"/>
    <property type="match status" value="1"/>
</dbReference>
<feature type="region of interest" description="Disordered" evidence="2">
    <location>
        <begin position="290"/>
        <end position="384"/>
    </location>
</feature>
<evidence type="ECO:0000259" key="3">
    <source>
        <dbReference type="PROSITE" id="PS50103"/>
    </source>
</evidence>
<feature type="region of interest" description="Disordered" evidence="2">
    <location>
        <begin position="221"/>
        <end position="257"/>
    </location>
</feature>
<gene>
    <name evidence="4" type="ORF">LTR78_004017</name>
</gene>
<protein>
    <recommendedName>
        <fullName evidence="3">C3H1-type domain-containing protein</fullName>
    </recommendedName>
</protein>
<dbReference type="InterPro" id="IPR000571">
    <property type="entry name" value="Znf_CCCH"/>
</dbReference>
<dbReference type="GO" id="GO:0008270">
    <property type="term" value="F:zinc ion binding"/>
    <property type="evidence" value="ECO:0007669"/>
    <property type="project" value="UniProtKB-KW"/>
</dbReference>
<reference evidence="4" key="1">
    <citation type="submission" date="2023-07" db="EMBL/GenBank/DDBJ databases">
        <title>Black Yeasts Isolated from many extreme environments.</title>
        <authorList>
            <person name="Coleine C."/>
            <person name="Stajich J.E."/>
            <person name="Selbmann L."/>
        </authorList>
    </citation>
    <scope>NUCLEOTIDE SEQUENCE</scope>
    <source>
        <strain evidence="4">CCFEE 5485</strain>
    </source>
</reference>
<dbReference type="Proteomes" id="UP001274830">
    <property type="component" value="Unassembled WGS sequence"/>
</dbReference>
<proteinExistence type="predicted"/>
<feature type="domain" description="C3H1-type" evidence="3">
    <location>
        <begin position="12"/>
        <end position="39"/>
    </location>
</feature>
<dbReference type="AlphaFoldDB" id="A0AAE0WR35"/>
<evidence type="ECO:0000313" key="5">
    <source>
        <dbReference type="Proteomes" id="UP001274830"/>
    </source>
</evidence>
<evidence type="ECO:0000256" key="1">
    <source>
        <dbReference type="PROSITE-ProRule" id="PRU00723"/>
    </source>
</evidence>
<keyword evidence="1" id="KW-0479">Metal-binding</keyword>
<feature type="zinc finger region" description="C3H1-type" evidence="1">
    <location>
        <begin position="12"/>
        <end position="39"/>
    </location>
</feature>
<keyword evidence="1" id="KW-0863">Zinc-finger</keyword>
<evidence type="ECO:0000313" key="4">
    <source>
        <dbReference type="EMBL" id="KAK3676267.1"/>
    </source>
</evidence>
<feature type="compositionally biased region" description="Polar residues" evidence="2">
    <location>
        <begin position="358"/>
        <end position="367"/>
    </location>
</feature>
<feature type="region of interest" description="Disordered" evidence="2">
    <location>
        <begin position="405"/>
        <end position="431"/>
    </location>
</feature>
<dbReference type="EMBL" id="JAUTXT010000011">
    <property type="protein sequence ID" value="KAK3676267.1"/>
    <property type="molecule type" value="Genomic_DNA"/>
</dbReference>
<organism evidence="4 5">
    <name type="scientific">Recurvomyces mirabilis</name>
    <dbReference type="NCBI Taxonomy" id="574656"/>
    <lineage>
        <taxon>Eukaryota</taxon>
        <taxon>Fungi</taxon>
        <taxon>Dikarya</taxon>
        <taxon>Ascomycota</taxon>
        <taxon>Pezizomycotina</taxon>
        <taxon>Dothideomycetes</taxon>
        <taxon>Dothideomycetidae</taxon>
        <taxon>Mycosphaerellales</taxon>
        <taxon>Teratosphaeriaceae</taxon>
        <taxon>Recurvomyces</taxon>
    </lineage>
</organism>
<keyword evidence="1" id="KW-0862">Zinc</keyword>
<accession>A0AAE0WR35</accession>
<sequence>MTEMTFNTSSKDAQVALCHDWPRGNCPHGAACVRRHPEQLRKELEGTGENGYMVPQDDRVACNSCLSKLRACDKLSHPGDDNPCSECRHFAGANAGPCRLVPKSYNDAAWEVMMTAAPLHRLPKHSTGATVPNKVRKQGRESTWVPAMPAGMVKPGWEGETVEALSKKGDMFPDGVRLAPRAYVKAPVTNSRLQKSLQFHGHENEKKRKLEQPSLDVGSAFLPPAHYGHQPLGTAPSSFPRPAFPSPSPSQYGAASMDPATWGPMSSSTVHYATGELVHTFGSGVQVSIPSHAQGAQNPGFGPRPAGMYQFGSSAAPAAQQAAPARPARRQPARTPGSSAGHPSRPAFSAADAMRTVELSQQLQQKRARNDTATKPETATETSAVPAARISAETMEVDAVQAATGTQQADAHQAPAVPGSQTRSEMMDAEGEQASAVAQPEVAAAASAAMESEDTAVVAQAPQMGLATHSIDDDEDGDVGCLDD</sequence>
<name>A0AAE0WR35_9PEZI</name>
<feature type="compositionally biased region" description="Low complexity" evidence="2">
    <location>
        <begin position="315"/>
        <end position="326"/>
    </location>
</feature>
<comment type="caution">
    <text evidence="4">The sequence shown here is derived from an EMBL/GenBank/DDBJ whole genome shotgun (WGS) entry which is preliminary data.</text>
</comment>
<keyword evidence="5" id="KW-1185">Reference proteome</keyword>
<evidence type="ECO:0000256" key="2">
    <source>
        <dbReference type="SAM" id="MobiDB-lite"/>
    </source>
</evidence>